<keyword evidence="1" id="KW-1133">Transmembrane helix</keyword>
<sequence>MRGGMQAYVPALFFVAASLFIVAVLGTAQILPRVSDDAYYYFVVARNVALHGYSEFTPGVPTNGYHPLWMLVLAATGWLFGFELATFRVLEILVVGLGLAAFVRLFDIRGLPSALFCTFAVWYVVRSFALNGMETSLLVPAFVLFAAACMSTHGWVERHRAWLLFLSAAMCIGTRLDSALFVLPALVAAPAPLRAKMRVMAGLAACGAAYAGINKLLFDAVLPVSGTIKSLGGLQWNERYASQISSGFDLNGLVTLNSQVALFIAPLLALAIAAWAGRAADADRRVLRFIVAGIVGLALSTIKLLFFSSWQVWAWYSYPLLWFTLPGVLLVDRRLCHSGRYRAWALAIGLVLVGYFLYNNLRPRSADYAEINREFLARHAALLGKAPVAMGDRAGSFAYYYAGSVYQLEGLVNDAAYLKLLRAGGDLRPHLCARGISYVLDYEVPLAGSYAAHRIEILRPRLTTFRGPYIDVRQDEEVAFHDNLSRYDNRAYDEGDYRLYLWRLDCETSRGSHVMTSPLK</sequence>
<dbReference type="EMBL" id="CP021111">
    <property type="protein sequence ID" value="ARP97146.1"/>
    <property type="molecule type" value="Genomic_DNA"/>
</dbReference>
<dbReference type="Proteomes" id="UP000194161">
    <property type="component" value="Chromosome"/>
</dbReference>
<reference evidence="2 3" key="1">
    <citation type="submission" date="2017-05" db="EMBL/GenBank/DDBJ databases">
        <title>Complete and WGS of Bordetella genogroups.</title>
        <authorList>
            <person name="Spilker T."/>
            <person name="LiPuma J."/>
        </authorList>
    </citation>
    <scope>NUCLEOTIDE SEQUENCE [LARGE SCALE GENOMIC DNA]</scope>
    <source>
        <strain evidence="2 3">AU7206</strain>
    </source>
</reference>
<feature type="transmembrane region" description="Helical" evidence="1">
    <location>
        <begin position="162"/>
        <end position="187"/>
    </location>
</feature>
<feature type="transmembrane region" description="Helical" evidence="1">
    <location>
        <begin position="313"/>
        <end position="331"/>
    </location>
</feature>
<accession>A0A1W6ZIF4</accession>
<evidence type="ECO:0000313" key="3">
    <source>
        <dbReference type="Proteomes" id="UP000194161"/>
    </source>
</evidence>
<feature type="transmembrane region" description="Helical" evidence="1">
    <location>
        <begin position="289"/>
        <end position="307"/>
    </location>
</feature>
<dbReference type="AlphaFoldDB" id="A0A1W6ZIF4"/>
<name>A0A1W6ZIF4_9BORD</name>
<evidence type="ECO:0000313" key="2">
    <source>
        <dbReference type="EMBL" id="ARP97146.1"/>
    </source>
</evidence>
<dbReference type="STRING" id="463040.CAL15_23890"/>
<protein>
    <recommendedName>
        <fullName evidence="4">Glycosyltransferase RgtA/B/C/D-like domain-containing protein</fullName>
    </recommendedName>
</protein>
<feature type="transmembrane region" description="Helical" evidence="1">
    <location>
        <begin position="343"/>
        <end position="361"/>
    </location>
</feature>
<gene>
    <name evidence="2" type="ORF">CAL15_23890</name>
</gene>
<keyword evidence="1" id="KW-0472">Membrane</keyword>
<feature type="transmembrane region" description="Helical" evidence="1">
    <location>
        <begin position="199"/>
        <end position="218"/>
    </location>
</feature>
<feature type="transmembrane region" description="Helical" evidence="1">
    <location>
        <begin position="137"/>
        <end position="156"/>
    </location>
</feature>
<feature type="transmembrane region" description="Helical" evidence="1">
    <location>
        <begin position="64"/>
        <end position="82"/>
    </location>
</feature>
<proteinExistence type="predicted"/>
<organism evidence="2 3">
    <name type="scientific">Bordetella genomosp. 13</name>
    <dbReference type="NCBI Taxonomy" id="463040"/>
    <lineage>
        <taxon>Bacteria</taxon>
        <taxon>Pseudomonadati</taxon>
        <taxon>Pseudomonadota</taxon>
        <taxon>Betaproteobacteria</taxon>
        <taxon>Burkholderiales</taxon>
        <taxon>Alcaligenaceae</taxon>
        <taxon>Bordetella</taxon>
    </lineage>
</organism>
<feature type="transmembrane region" description="Helical" evidence="1">
    <location>
        <begin position="112"/>
        <end position="130"/>
    </location>
</feature>
<dbReference type="KEGG" id="bgm:CAL15_23890"/>
<feature type="transmembrane region" description="Helical" evidence="1">
    <location>
        <begin position="7"/>
        <end position="31"/>
    </location>
</feature>
<feature type="transmembrane region" description="Helical" evidence="1">
    <location>
        <begin position="89"/>
        <end position="106"/>
    </location>
</feature>
<keyword evidence="3" id="KW-1185">Reference proteome</keyword>
<evidence type="ECO:0008006" key="4">
    <source>
        <dbReference type="Google" id="ProtNLM"/>
    </source>
</evidence>
<feature type="transmembrane region" description="Helical" evidence="1">
    <location>
        <begin position="260"/>
        <end position="277"/>
    </location>
</feature>
<keyword evidence="1" id="KW-0812">Transmembrane</keyword>
<evidence type="ECO:0000256" key="1">
    <source>
        <dbReference type="SAM" id="Phobius"/>
    </source>
</evidence>